<dbReference type="AlphaFoldDB" id="A0A4U5JIT0"/>
<evidence type="ECO:0000313" key="2">
    <source>
        <dbReference type="EMBL" id="TKR27988.1"/>
    </source>
</evidence>
<dbReference type="Pfam" id="PF26277">
    <property type="entry name" value="DUF8076"/>
    <property type="match status" value="1"/>
</dbReference>
<name>A0A4U5JIT0_9EURY</name>
<feature type="domain" description="DUF8076" evidence="1">
    <location>
        <begin position="8"/>
        <end position="129"/>
    </location>
</feature>
<reference evidence="2 3" key="1">
    <citation type="submission" date="2019-04" db="EMBL/GenBank/DDBJ databases">
        <title>Natronomonas sp. F20-122 a newhaloarchaeon isolated from a saline saltern of Isla Bacuta, Huelva, Spain.</title>
        <authorList>
            <person name="Duran-Viseras A."/>
            <person name="Sanchez-Porro C."/>
            <person name="Ventosa A."/>
        </authorList>
    </citation>
    <scope>NUCLEOTIDE SEQUENCE [LARGE SCALE GENOMIC DNA]</scope>
    <source>
        <strain evidence="2 3">F20-122</strain>
    </source>
</reference>
<organism evidence="2 3">
    <name type="scientific">Natronomonas salsuginis</name>
    <dbReference type="NCBI Taxonomy" id="2217661"/>
    <lineage>
        <taxon>Archaea</taxon>
        <taxon>Methanobacteriati</taxon>
        <taxon>Methanobacteriota</taxon>
        <taxon>Stenosarchaea group</taxon>
        <taxon>Halobacteria</taxon>
        <taxon>Halobacteriales</taxon>
        <taxon>Natronomonadaceae</taxon>
        <taxon>Natronomonas</taxon>
    </lineage>
</organism>
<dbReference type="OrthoDB" id="319780at2157"/>
<sequence length="131" mass="15107">MNEIDAVAGMYNVMERGKWKTADYQLPIEEFVSSLDERDLPKEVCVVGLEMALAEEEELRERLVSVMRAEMDYLNNQHPLPTIQFTLGGNFQSVGDTFEVAIDSESYSLQTIFGRQIKRRRDGWLVTPFRV</sequence>
<dbReference type="InterPro" id="IPR058389">
    <property type="entry name" value="DUF8076"/>
</dbReference>
<dbReference type="EMBL" id="QKNX01000001">
    <property type="protein sequence ID" value="TKR27988.1"/>
    <property type="molecule type" value="Genomic_DNA"/>
</dbReference>
<evidence type="ECO:0000259" key="1">
    <source>
        <dbReference type="Pfam" id="PF26277"/>
    </source>
</evidence>
<dbReference type="RefSeq" id="WP_137275288.1">
    <property type="nucleotide sequence ID" value="NZ_QKNX01000001.1"/>
</dbReference>
<gene>
    <name evidence="2" type="ORF">DM868_02595</name>
</gene>
<proteinExistence type="predicted"/>
<protein>
    <recommendedName>
        <fullName evidence="1">DUF8076 domain-containing protein</fullName>
    </recommendedName>
</protein>
<comment type="caution">
    <text evidence="2">The sequence shown here is derived from an EMBL/GenBank/DDBJ whole genome shotgun (WGS) entry which is preliminary data.</text>
</comment>
<dbReference type="Proteomes" id="UP000308037">
    <property type="component" value="Unassembled WGS sequence"/>
</dbReference>
<keyword evidence="3" id="KW-1185">Reference proteome</keyword>
<accession>A0A4U5JIT0</accession>
<evidence type="ECO:0000313" key="3">
    <source>
        <dbReference type="Proteomes" id="UP000308037"/>
    </source>
</evidence>